<dbReference type="Pfam" id="PF13715">
    <property type="entry name" value="CarbopepD_reg_2"/>
    <property type="match status" value="1"/>
</dbReference>
<proteinExistence type="predicted"/>
<dbReference type="Gene3D" id="2.60.40.1120">
    <property type="entry name" value="Carboxypeptidase-like, regulatory domain"/>
    <property type="match status" value="1"/>
</dbReference>
<feature type="chain" id="PRO_5021826523" description="CarboxypepD_reg-like domain-containing protein" evidence="2">
    <location>
        <begin position="22"/>
        <end position="490"/>
    </location>
</feature>
<feature type="signal peptide" evidence="2">
    <location>
        <begin position="1"/>
        <end position="21"/>
    </location>
</feature>
<organism evidence="3 4">
    <name type="scientific">Flavobacterium zepuense</name>
    <dbReference type="NCBI Taxonomy" id="2593302"/>
    <lineage>
        <taxon>Bacteria</taxon>
        <taxon>Pseudomonadati</taxon>
        <taxon>Bacteroidota</taxon>
        <taxon>Flavobacteriia</taxon>
        <taxon>Flavobacteriales</taxon>
        <taxon>Flavobacteriaceae</taxon>
        <taxon>Flavobacterium</taxon>
    </lineage>
</organism>
<dbReference type="Gene3D" id="2.50.20.10">
    <property type="entry name" value="Lipoprotein localisation LolA/LolB/LppX"/>
    <property type="match status" value="1"/>
</dbReference>
<comment type="caution">
    <text evidence="3">The sequence shown here is derived from an EMBL/GenBank/DDBJ whole genome shotgun (WGS) entry which is preliminary data.</text>
</comment>
<name>A0A552V058_9FLAO</name>
<sequence>MKKVTSFFLLTFLLVAQNIVAQSVTGKVLDEQQQPIPYVTIGIGPTYNVVSNEDGAFIILLPEPAEDNKVTFSSIGYQTVQVPLTDFKNGTYVLKEQATQLDDVYITNQKLTPAEILAQVIANAPKNYGTQPVKQTFFMRSSQNIKLLDSKFELLKSSLETKSTLKDLNKELEDITAKVVNQSSQLFTESYGHLYTQDGKSKLAVEKAVELRNKEKDISGDQINSRLMEVIKKHLDRDASYTLKSGLFTLDKDFKFDSPKKDSVQDSKTANLRGRITSLSSSLNKFYTNDELDFLTDLKRYTYTLEGFSNYGGETVYILDFKPAKSSASYFGKLYVNVNDFAVVKLEYNLADGKTAEKINLKFLLGMKMVQDRVKVAATYTKNEKGKYSVNFAKKQMVTYMYLNRSLKLTKNKVDKKEETKMLKLDFLAEFDAQTTEELFVINKEPINAQEFNSISEQEKYDIKHLAKYDASVWKNYNVLAPVDAIKNYN</sequence>
<dbReference type="SUPFAM" id="SSF49464">
    <property type="entry name" value="Carboxypeptidase regulatory domain-like"/>
    <property type="match status" value="1"/>
</dbReference>
<dbReference type="OrthoDB" id="1433475at2"/>
<evidence type="ECO:0000313" key="3">
    <source>
        <dbReference type="EMBL" id="TRW23810.1"/>
    </source>
</evidence>
<dbReference type="InterPro" id="IPR008969">
    <property type="entry name" value="CarboxyPept-like_regulatory"/>
</dbReference>
<evidence type="ECO:0008006" key="5">
    <source>
        <dbReference type="Google" id="ProtNLM"/>
    </source>
</evidence>
<dbReference type="EMBL" id="VJVZ01000007">
    <property type="protein sequence ID" value="TRW23810.1"/>
    <property type="molecule type" value="Genomic_DNA"/>
</dbReference>
<evidence type="ECO:0000256" key="1">
    <source>
        <dbReference type="SAM" id="Coils"/>
    </source>
</evidence>
<dbReference type="Proteomes" id="UP000320643">
    <property type="component" value="Unassembled WGS sequence"/>
</dbReference>
<protein>
    <recommendedName>
        <fullName evidence="5">CarboxypepD_reg-like domain-containing protein</fullName>
    </recommendedName>
</protein>
<keyword evidence="4" id="KW-1185">Reference proteome</keyword>
<keyword evidence="2" id="KW-0732">Signal</keyword>
<dbReference type="RefSeq" id="WP_143373558.1">
    <property type="nucleotide sequence ID" value="NZ_VJVZ01000007.1"/>
</dbReference>
<gene>
    <name evidence="3" type="ORF">FMM05_11640</name>
</gene>
<reference evidence="3 4" key="1">
    <citation type="submission" date="2019-07" db="EMBL/GenBank/DDBJ databases">
        <title>Flavobacterium sp. nov., isolated from glacier ice.</title>
        <authorList>
            <person name="Liu Q."/>
            <person name="Xin Y.-H."/>
        </authorList>
    </citation>
    <scope>NUCLEOTIDE SEQUENCE [LARGE SCALE GENOMIC DNA]</scope>
    <source>
        <strain evidence="3 4">ZT4R6</strain>
    </source>
</reference>
<accession>A0A552V058</accession>
<evidence type="ECO:0000313" key="4">
    <source>
        <dbReference type="Proteomes" id="UP000320643"/>
    </source>
</evidence>
<dbReference type="AlphaFoldDB" id="A0A552V058"/>
<evidence type="ECO:0000256" key="2">
    <source>
        <dbReference type="SAM" id="SignalP"/>
    </source>
</evidence>
<feature type="coiled-coil region" evidence="1">
    <location>
        <begin position="158"/>
        <end position="185"/>
    </location>
</feature>
<keyword evidence="1" id="KW-0175">Coiled coil</keyword>